<keyword evidence="14" id="KW-1185">Reference proteome</keyword>
<accession>A4S9V9</accession>
<comment type="function">
    <text evidence="1">Dynein-attachment factor required for cilia motility.</text>
</comment>
<evidence type="ECO:0000313" key="13">
    <source>
        <dbReference type="EMBL" id="ABP00556.1"/>
    </source>
</evidence>
<dbReference type="RefSeq" id="XP_001422239.1">
    <property type="nucleotide sequence ID" value="XM_001422202.1"/>
</dbReference>
<reference evidence="13 14" key="1">
    <citation type="journal article" date="2007" name="Proc. Natl. Acad. Sci. U.S.A.">
        <title>The tiny eukaryote Ostreococcus provides genomic insights into the paradox of plankton speciation.</title>
        <authorList>
            <person name="Palenik B."/>
            <person name="Grimwood J."/>
            <person name="Aerts A."/>
            <person name="Rouze P."/>
            <person name="Salamov A."/>
            <person name="Putnam N."/>
            <person name="Dupont C."/>
            <person name="Jorgensen R."/>
            <person name="Derelle E."/>
            <person name="Rombauts S."/>
            <person name="Zhou K."/>
            <person name="Otillar R."/>
            <person name="Merchant S.S."/>
            <person name="Podell S."/>
            <person name="Gaasterland T."/>
            <person name="Napoli C."/>
            <person name="Gendler K."/>
            <person name="Manuell A."/>
            <person name="Tai V."/>
            <person name="Vallon O."/>
            <person name="Piganeau G."/>
            <person name="Jancek S."/>
            <person name="Heijde M."/>
            <person name="Jabbari K."/>
            <person name="Bowler C."/>
            <person name="Lohr M."/>
            <person name="Robbens S."/>
            <person name="Werner G."/>
            <person name="Dubchak I."/>
            <person name="Pazour G.J."/>
            <person name="Ren Q."/>
            <person name="Paulsen I."/>
            <person name="Delwiche C."/>
            <person name="Schmutz J."/>
            <person name="Rokhsar D."/>
            <person name="Van de Peer Y."/>
            <person name="Moreau H."/>
            <person name="Grigoriev I.V."/>
        </authorList>
    </citation>
    <scope>NUCLEOTIDE SEQUENCE [LARGE SCALE GENOMIC DNA]</scope>
    <source>
        <strain evidence="13 14">CCE9901</strain>
    </source>
</reference>
<dbReference type="GO" id="GO:0007368">
    <property type="term" value="P:determination of left/right symmetry"/>
    <property type="evidence" value="ECO:0007669"/>
    <property type="project" value="TreeGrafter"/>
</dbReference>
<dbReference type="GO" id="GO:0036159">
    <property type="term" value="P:inner dynein arm assembly"/>
    <property type="evidence" value="ECO:0007669"/>
    <property type="project" value="TreeGrafter"/>
</dbReference>
<evidence type="ECO:0000256" key="1">
    <source>
        <dbReference type="ARBA" id="ARBA00004048"/>
    </source>
</evidence>
<evidence type="ECO:0000256" key="9">
    <source>
        <dbReference type="ARBA" id="ARBA00023273"/>
    </source>
</evidence>
<gene>
    <name evidence="13" type="ORF">OSTLU_28332</name>
</gene>
<evidence type="ECO:0000256" key="10">
    <source>
        <dbReference type="ARBA" id="ARBA00049986"/>
    </source>
</evidence>
<keyword evidence="8" id="KW-0969">Cilium</keyword>
<dbReference type="EMBL" id="CP000597">
    <property type="protein sequence ID" value="ABP00556.1"/>
    <property type="molecule type" value="Genomic_DNA"/>
</dbReference>
<dbReference type="Pfam" id="PF13877">
    <property type="entry name" value="RPAP3_C"/>
    <property type="match status" value="1"/>
</dbReference>
<feature type="domain" description="RNA-polymerase II-associated protein 3-like C-terminal" evidence="11">
    <location>
        <begin position="112"/>
        <end position="199"/>
    </location>
</feature>
<keyword evidence="6" id="KW-0970">Cilium biogenesis/degradation</keyword>
<keyword evidence="7" id="KW-0282">Flagellum</keyword>
<dbReference type="Pfam" id="PF15867">
    <property type="entry name" value="Dynein_attach_N"/>
    <property type="match status" value="1"/>
</dbReference>
<evidence type="ECO:0000256" key="8">
    <source>
        <dbReference type="ARBA" id="ARBA00023069"/>
    </source>
</evidence>
<keyword evidence="9" id="KW-0966">Cell projection</keyword>
<dbReference type="GO" id="GO:0036157">
    <property type="term" value="C:outer dynein arm"/>
    <property type="evidence" value="ECO:0007669"/>
    <property type="project" value="InterPro"/>
</dbReference>
<dbReference type="InterPro" id="IPR031733">
    <property type="entry name" value="Dynein_attach_N"/>
</dbReference>
<dbReference type="PANTHER" id="PTHR28572:SF1">
    <property type="entry name" value="COILED-COIL DOMAIN-CONTAINING PROTEIN 103"/>
    <property type="match status" value="1"/>
</dbReference>
<dbReference type="GO" id="GO:0005576">
    <property type="term" value="C:extracellular region"/>
    <property type="evidence" value="ECO:0007669"/>
    <property type="project" value="GOC"/>
</dbReference>
<evidence type="ECO:0000256" key="7">
    <source>
        <dbReference type="ARBA" id="ARBA00022846"/>
    </source>
</evidence>
<dbReference type="GeneID" id="5006193"/>
<evidence type="ECO:0000256" key="2">
    <source>
        <dbReference type="ARBA" id="ARBA00004230"/>
    </source>
</evidence>
<sequence length="232" mass="25684">MNAPRALQRHESMEIAFSRALELDRHRAAVDDAKKRAAEQRCDYQAFRQLVLGANLKPIEKSRTAAATTTSRVFHAAQSHDVQISNVAFDLRRPRASEVNGGGSLTAPSPRAPRTADEFARAWRRTCGTDDALKTQFLFDFPLDAFESVFKVEIGLDALRDFVRLIRARVERDENCVERAASILCALTRCGCFRAHLRLAGTATATAALETLRLAKPSDAVECARQAWGVAE</sequence>
<dbReference type="GO" id="GO:0003351">
    <property type="term" value="P:epithelial cilium movement involved in extracellular fluid movement"/>
    <property type="evidence" value="ECO:0007669"/>
    <property type="project" value="TreeGrafter"/>
</dbReference>
<dbReference type="HOGENOM" id="CLU_1196563_0_0_1"/>
<evidence type="ECO:0000256" key="5">
    <source>
        <dbReference type="ARBA" id="ARBA00022490"/>
    </source>
</evidence>
<evidence type="ECO:0000256" key="6">
    <source>
        <dbReference type="ARBA" id="ARBA00022794"/>
    </source>
</evidence>
<dbReference type="InterPro" id="IPR025986">
    <property type="entry name" value="RPAP3-like_C"/>
</dbReference>
<keyword evidence="5" id="KW-0963">Cytoplasm</keyword>
<dbReference type="GO" id="GO:0031514">
    <property type="term" value="C:motile cilium"/>
    <property type="evidence" value="ECO:0007669"/>
    <property type="project" value="UniProtKB-SubCell"/>
</dbReference>
<evidence type="ECO:0000259" key="12">
    <source>
        <dbReference type="Pfam" id="PF15867"/>
    </source>
</evidence>
<dbReference type="Proteomes" id="UP000001568">
    <property type="component" value="Chromosome 17"/>
</dbReference>
<feature type="domain" description="Dynein attachment factor N-terminal" evidence="12">
    <location>
        <begin position="11"/>
        <end position="74"/>
    </location>
</feature>
<evidence type="ECO:0000313" key="14">
    <source>
        <dbReference type="Proteomes" id="UP000001568"/>
    </source>
</evidence>
<dbReference type="AlphaFoldDB" id="A4S9V9"/>
<comment type="subcellular location">
    <subcellularLocation>
        <location evidence="2">Cell projection</location>
        <location evidence="2">Cilium</location>
        <location evidence="2">Flagellum</location>
    </subcellularLocation>
    <subcellularLocation>
        <location evidence="3">Cytoplasm</location>
    </subcellularLocation>
</comment>
<dbReference type="PANTHER" id="PTHR28572">
    <property type="entry name" value="COILED-COIL DOMAIN-CONTAINING PROTEIN 103"/>
    <property type="match status" value="1"/>
</dbReference>
<evidence type="ECO:0000256" key="4">
    <source>
        <dbReference type="ARBA" id="ARBA00011738"/>
    </source>
</evidence>
<evidence type="ECO:0008006" key="15">
    <source>
        <dbReference type="Google" id="ProtNLM"/>
    </source>
</evidence>
<comment type="similarity">
    <text evidence="10">Belongs to the DNAAF19/PR46b family.</text>
</comment>
<evidence type="ECO:0000256" key="3">
    <source>
        <dbReference type="ARBA" id="ARBA00004496"/>
    </source>
</evidence>
<dbReference type="OrthoDB" id="447931at2759"/>
<organism evidence="13 14">
    <name type="scientific">Ostreococcus lucimarinus (strain CCE9901)</name>
    <dbReference type="NCBI Taxonomy" id="436017"/>
    <lineage>
        <taxon>Eukaryota</taxon>
        <taxon>Viridiplantae</taxon>
        <taxon>Chlorophyta</taxon>
        <taxon>Mamiellophyceae</taxon>
        <taxon>Mamiellales</taxon>
        <taxon>Bathycoccaceae</taxon>
        <taxon>Ostreococcus</taxon>
    </lineage>
</organism>
<protein>
    <recommendedName>
        <fullName evidence="15">Coiled-coil domain-containing protein 103</fullName>
    </recommendedName>
</protein>
<proteinExistence type="inferred from homology"/>
<evidence type="ECO:0000259" key="11">
    <source>
        <dbReference type="Pfam" id="PF13877"/>
    </source>
</evidence>
<dbReference type="OMA" id="DENCVER"/>
<name>A4S9V9_OSTLU</name>
<dbReference type="KEGG" id="olu:OSTLU_28332"/>
<comment type="subunit">
    <text evidence="4">Homodimer.</text>
</comment>
<dbReference type="STRING" id="436017.A4S9V9"/>
<dbReference type="Gramene" id="ABP00556">
    <property type="protein sequence ID" value="ABP00556"/>
    <property type="gene ID" value="OSTLU_28332"/>
</dbReference>
<dbReference type="InterPro" id="IPR042422">
    <property type="entry name" value="CC103"/>
</dbReference>